<dbReference type="EMBL" id="JACHEO010000005">
    <property type="protein sequence ID" value="MBB5347593.1"/>
    <property type="molecule type" value="Genomic_DNA"/>
</dbReference>
<dbReference type="RefSeq" id="WP_183349490.1">
    <property type="nucleotide sequence ID" value="NZ_JACHEO010000005.1"/>
</dbReference>
<evidence type="ECO:0000313" key="2">
    <source>
        <dbReference type="Proteomes" id="UP000539642"/>
    </source>
</evidence>
<keyword evidence="2" id="KW-1185">Reference proteome</keyword>
<protein>
    <recommendedName>
        <fullName evidence="3">DUF493 domain-containing protein</fullName>
    </recommendedName>
</protein>
<reference evidence="1 2" key="1">
    <citation type="submission" date="2020-08" db="EMBL/GenBank/DDBJ databases">
        <title>Genomic Encyclopedia of Type Strains, Phase IV (KMG-IV): sequencing the most valuable type-strain genomes for metagenomic binning, comparative biology and taxonomic classification.</title>
        <authorList>
            <person name="Goeker M."/>
        </authorList>
    </citation>
    <scope>NUCLEOTIDE SEQUENCE [LARGE SCALE GENOMIC DNA]</scope>
    <source>
        <strain evidence="1 2">DSM 28570</strain>
    </source>
</reference>
<name>A0A840USB7_9BACT</name>
<proteinExistence type="predicted"/>
<organism evidence="1 2">
    <name type="scientific">Desulfoprunum benzoelyticum</name>
    <dbReference type="NCBI Taxonomy" id="1506996"/>
    <lineage>
        <taxon>Bacteria</taxon>
        <taxon>Pseudomonadati</taxon>
        <taxon>Thermodesulfobacteriota</taxon>
        <taxon>Desulfobulbia</taxon>
        <taxon>Desulfobulbales</taxon>
        <taxon>Desulfobulbaceae</taxon>
        <taxon>Desulfoprunum</taxon>
    </lineage>
</organism>
<dbReference type="Proteomes" id="UP000539642">
    <property type="component" value="Unassembled WGS sequence"/>
</dbReference>
<evidence type="ECO:0008006" key="3">
    <source>
        <dbReference type="Google" id="ProtNLM"/>
    </source>
</evidence>
<gene>
    <name evidence="1" type="ORF">HNQ81_001314</name>
</gene>
<dbReference type="InterPro" id="IPR027471">
    <property type="entry name" value="YbeD-like_sf"/>
</dbReference>
<dbReference type="Pfam" id="PF04359">
    <property type="entry name" value="DUF493"/>
    <property type="match status" value="1"/>
</dbReference>
<dbReference type="Gene3D" id="3.30.70.260">
    <property type="match status" value="1"/>
</dbReference>
<accession>A0A840USB7</accession>
<dbReference type="InterPro" id="IPR007454">
    <property type="entry name" value="UPF0250_YbeD-like"/>
</dbReference>
<dbReference type="SUPFAM" id="SSF117991">
    <property type="entry name" value="YbeD/HP0495-like"/>
    <property type="match status" value="1"/>
</dbReference>
<comment type="caution">
    <text evidence="1">The sequence shown here is derived from an EMBL/GenBank/DDBJ whole genome shotgun (WGS) entry which is preliminary data.</text>
</comment>
<dbReference type="AlphaFoldDB" id="A0A840USB7"/>
<sequence>MNLQDHRPHIVYPCIWSYKVIGEEADLLRQAILQACAPHPVKITVGRSSRGGRYHSLEATIEIGDEQTRLTIFERLKNHPAVKILL</sequence>
<evidence type="ECO:0000313" key="1">
    <source>
        <dbReference type="EMBL" id="MBB5347593.1"/>
    </source>
</evidence>